<sequence>MSVGNRVYLKRELPSKEIIEAFKTIPAANIEDCMNRIYGLNPEIKRMSNPGKNMVGVALTVKTRPGDNLMIHQALEMAGEGDIIVVSNEGDRSRALIGEVMAQYAQCTRKVAGLVFDGAIRDIDEIAQMALPVYASGYTPSGPFKEGPGEVNVPIAIGGVPVMPGDILVGDGDGVIVIPKADAAAVLAEAKVVCEKDAEKVKAAKEGTSNKQWVGEKLAKKECEFIDDICK</sequence>
<comment type="function">
    <text evidence="8">Catalyzes the aldol cleavage of 4-hydroxy-4-methyl-2-oxoglutarate (HMG) into 2 molecules of pyruvate. Also contains a secondary oxaloacetate (OAA) decarboxylase activity due to the common pyruvate enolate transition state formed following C-C bond cleavage in the retro-aldol and decarboxylation reactions.</text>
</comment>
<evidence type="ECO:0000256" key="2">
    <source>
        <dbReference type="ARBA" id="ARBA00001968"/>
    </source>
</evidence>
<name>A0ABS5PM13_9FIRM</name>
<evidence type="ECO:0000256" key="5">
    <source>
        <dbReference type="ARBA" id="ARBA00012213"/>
    </source>
</evidence>
<evidence type="ECO:0000256" key="3">
    <source>
        <dbReference type="ARBA" id="ARBA00008621"/>
    </source>
</evidence>
<evidence type="ECO:0000313" key="14">
    <source>
        <dbReference type="Proteomes" id="UP000746471"/>
    </source>
</evidence>
<evidence type="ECO:0000256" key="10">
    <source>
        <dbReference type="ARBA" id="ARBA00030169"/>
    </source>
</evidence>
<dbReference type="InterPro" id="IPR036704">
    <property type="entry name" value="RraA/RraA-like_sf"/>
</dbReference>
<comment type="catalytic activity">
    <reaction evidence="12">
        <text>oxaloacetate + H(+) = pyruvate + CO2</text>
        <dbReference type="Rhea" id="RHEA:15641"/>
        <dbReference type="ChEBI" id="CHEBI:15361"/>
        <dbReference type="ChEBI" id="CHEBI:15378"/>
        <dbReference type="ChEBI" id="CHEBI:16452"/>
        <dbReference type="ChEBI" id="CHEBI:16526"/>
        <dbReference type="EC" id="4.1.1.112"/>
    </reaction>
</comment>
<evidence type="ECO:0000256" key="8">
    <source>
        <dbReference type="ARBA" id="ARBA00025046"/>
    </source>
</evidence>
<dbReference type="EC" id="4.1.1.112" evidence="6"/>
<evidence type="ECO:0000256" key="1">
    <source>
        <dbReference type="ARBA" id="ARBA00001342"/>
    </source>
</evidence>
<comment type="caution">
    <text evidence="13">The sequence shown here is derived from an EMBL/GenBank/DDBJ whole genome shotgun (WGS) entry which is preliminary data.</text>
</comment>
<evidence type="ECO:0000256" key="11">
    <source>
        <dbReference type="ARBA" id="ARBA00032305"/>
    </source>
</evidence>
<comment type="similarity">
    <text evidence="3">Belongs to the class II aldolase/RraA-like family.</text>
</comment>
<organism evidence="13 14">
    <name type="scientific">Fusibacter paucivorans</name>
    <dbReference type="NCBI Taxonomy" id="76009"/>
    <lineage>
        <taxon>Bacteria</taxon>
        <taxon>Bacillati</taxon>
        <taxon>Bacillota</taxon>
        <taxon>Clostridia</taxon>
        <taxon>Eubacteriales</taxon>
        <taxon>Eubacteriales Family XII. Incertae Sedis</taxon>
        <taxon>Fusibacter</taxon>
    </lineage>
</organism>
<dbReference type="RefSeq" id="WP_213235177.1">
    <property type="nucleotide sequence ID" value="NZ_JAHBCL010000002.1"/>
</dbReference>
<dbReference type="Pfam" id="PF03737">
    <property type="entry name" value="RraA-like"/>
    <property type="match status" value="1"/>
</dbReference>
<dbReference type="PANTHER" id="PTHR33254:SF4">
    <property type="entry name" value="4-HYDROXY-4-METHYL-2-OXOGLUTARATE ALDOLASE 3-RELATED"/>
    <property type="match status" value="1"/>
</dbReference>
<dbReference type="Proteomes" id="UP000746471">
    <property type="component" value="Unassembled WGS sequence"/>
</dbReference>
<protein>
    <recommendedName>
        <fullName evidence="7">Putative 4-hydroxy-4-methyl-2-oxoglutarate aldolase</fullName>
        <ecNumber evidence="6">4.1.1.112</ecNumber>
        <ecNumber evidence="5">4.1.3.17</ecNumber>
    </recommendedName>
    <alternativeName>
        <fullName evidence="11">Oxaloacetate decarboxylase</fullName>
    </alternativeName>
    <alternativeName>
        <fullName evidence="9">Regulator of ribonuclease activity homolog</fullName>
    </alternativeName>
    <alternativeName>
        <fullName evidence="10">RraA-like protein</fullName>
    </alternativeName>
</protein>
<dbReference type="SUPFAM" id="SSF89562">
    <property type="entry name" value="RraA-like"/>
    <property type="match status" value="1"/>
</dbReference>
<accession>A0ABS5PM13</accession>
<evidence type="ECO:0000256" key="4">
    <source>
        <dbReference type="ARBA" id="ARBA00011233"/>
    </source>
</evidence>
<evidence type="ECO:0000256" key="9">
    <source>
        <dbReference type="ARBA" id="ARBA00029596"/>
    </source>
</evidence>
<dbReference type="NCBIfam" id="NF004850">
    <property type="entry name" value="PRK06201.1"/>
    <property type="match status" value="1"/>
</dbReference>
<dbReference type="CDD" id="cd16841">
    <property type="entry name" value="RraA_family"/>
    <property type="match status" value="1"/>
</dbReference>
<dbReference type="Gene3D" id="3.50.30.40">
    <property type="entry name" value="Ribonuclease E inhibitor RraA/RraA-like"/>
    <property type="match status" value="1"/>
</dbReference>
<evidence type="ECO:0000313" key="13">
    <source>
        <dbReference type="EMBL" id="MBS7525396.1"/>
    </source>
</evidence>
<dbReference type="EMBL" id="JAHBCL010000002">
    <property type="protein sequence ID" value="MBS7525396.1"/>
    <property type="molecule type" value="Genomic_DNA"/>
</dbReference>
<gene>
    <name evidence="13" type="ORF">KHM83_01750</name>
</gene>
<comment type="cofactor">
    <cofactor evidence="2">
        <name>a divalent metal cation</name>
        <dbReference type="ChEBI" id="CHEBI:60240"/>
    </cofactor>
</comment>
<keyword evidence="14" id="KW-1185">Reference proteome</keyword>
<evidence type="ECO:0000256" key="7">
    <source>
        <dbReference type="ARBA" id="ARBA00016549"/>
    </source>
</evidence>
<comment type="catalytic activity">
    <reaction evidence="1">
        <text>4-hydroxy-4-methyl-2-oxoglutarate = 2 pyruvate</text>
        <dbReference type="Rhea" id="RHEA:22748"/>
        <dbReference type="ChEBI" id="CHEBI:15361"/>
        <dbReference type="ChEBI" id="CHEBI:58276"/>
        <dbReference type="EC" id="4.1.3.17"/>
    </reaction>
</comment>
<dbReference type="EC" id="4.1.3.17" evidence="5"/>
<dbReference type="PANTHER" id="PTHR33254">
    <property type="entry name" value="4-HYDROXY-4-METHYL-2-OXOGLUTARATE ALDOLASE 3-RELATED"/>
    <property type="match status" value="1"/>
</dbReference>
<proteinExistence type="inferred from homology"/>
<evidence type="ECO:0000256" key="12">
    <source>
        <dbReference type="ARBA" id="ARBA00047973"/>
    </source>
</evidence>
<dbReference type="InterPro" id="IPR005493">
    <property type="entry name" value="RraA/RraA-like"/>
</dbReference>
<reference evidence="13 14" key="1">
    <citation type="submission" date="2021-05" db="EMBL/GenBank/DDBJ databases">
        <title>Fusibacter ferrireducens sp. nov., an anaerobic, sulfur- and Fe-reducing bacterium isolated from the mangrove sediment.</title>
        <authorList>
            <person name="Qiu D."/>
        </authorList>
    </citation>
    <scope>NUCLEOTIDE SEQUENCE [LARGE SCALE GENOMIC DNA]</scope>
    <source>
        <strain evidence="13 14">DSM 12116</strain>
    </source>
</reference>
<evidence type="ECO:0000256" key="6">
    <source>
        <dbReference type="ARBA" id="ARBA00012947"/>
    </source>
</evidence>
<comment type="subunit">
    <text evidence="4">Homotrimer.</text>
</comment>